<dbReference type="SMART" id="SM00053">
    <property type="entry name" value="DYNc"/>
    <property type="match status" value="1"/>
</dbReference>
<dbReference type="Pfam" id="PF01031">
    <property type="entry name" value="Dynamin_M"/>
    <property type="match status" value="1"/>
</dbReference>
<evidence type="ECO:0000313" key="5">
    <source>
        <dbReference type="EMBL" id="KAK2067305.1"/>
    </source>
</evidence>
<dbReference type="InterPro" id="IPR022812">
    <property type="entry name" value="Dynamin"/>
</dbReference>
<feature type="region of interest" description="Disordered" evidence="3">
    <location>
        <begin position="276"/>
        <end position="297"/>
    </location>
</feature>
<evidence type="ECO:0000259" key="4">
    <source>
        <dbReference type="PROSITE" id="PS51388"/>
    </source>
</evidence>
<evidence type="ECO:0000256" key="3">
    <source>
        <dbReference type="SAM" id="MobiDB-lite"/>
    </source>
</evidence>
<dbReference type="PANTHER" id="PTHR11566:SF131">
    <property type="entry name" value="GTPASE, PUTATIVE (AFU_ORTHOLOGUE AFUA_6G07630)-RELATED"/>
    <property type="match status" value="1"/>
</dbReference>
<dbReference type="GO" id="GO:0005874">
    <property type="term" value="C:microtubule"/>
    <property type="evidence" value="ECO:0007669"/>
    <property type="project" value="TreeGrafter"/>
</dbReference>
<dbReference type="GO" id="GO:0005737">
    <property type="term" value="C:cytoplasm"/>
    <property type="evidence" value="ECO:0007669"/>
    <property type="project" value="TreeGrafter"/>
</dbReference>
<dbReference type="GO" id="GO:0003924">
    <property type="term" value="F:GTPase activity"/>
    <property type="evidence" value="ECO:0007669"/>
    <property type="project" value="InterPro"/>
</dbReference>
<evidence type="ECO:0000256" key="1">
    <source>
        <dbReference type="ARBA" id="ARBA00022741"/>
    </source>
</evidence>
<feature type="region of interest" description="Disordered" evidence="3">
    <location>
        <begin position="912"/>
        <end position="971"/>
    </location>
</feature>
<dbReference type="Pfam" id="PF00350">
    <property type="entry name" value="Dynamin_N"/>
    <property type="match status" value="1"/>
</dbReference>
<dbReference type="InterPro" id="IPR027417">
    <property type="entry name" value="P-loop_NTPase"/>
</dbReference>
<gene>
    <name evidence="5" type="ORF">P8C59_001058</name>
</gene>
<dbReference type="PROSITE" id="PS51388">
    <property type="entry name" value="GED"/>
    <property type="match status" value="1"/>
</dbReference>
<keyword evidence="6" id="KW-1185">Reference proteome</keyword>
<dbReference type="InterPro" id="IPR001401">
    <property type="entry name" value="Dynamin_GTPase"/>
</dbReference>
<dbReference type="AlphaFoldDB" id="A0AAD9M9S3"/>
<keyword evidence="2" id="KW-0342">GTP-binding</keyword>
<dbReference type="Gene3D" id="1.20.120.1240">
    <property type="entry name" value="Dynamin, middle domain"/>
    <property type="match status" value="1"/>
</dbReference>
<keyword evidence="1" id="KW-0547">Nucleotide-binding</keyword>
<dbReference type="EMBL" id="JAQQPM010000001">
    <property type="protein sequence ID" value="KAK2067305.1"/>
    <property type="molecule type" value="Genomic_DNA"/>
</dbReference>
<dbReference type="SUPFAM" id="SSF52540">
    <property type="entry name" value="P-loop containing nucleoside triphosphate hydrolases"/>
    <property type="match status" value="1"/>
</dbReference>
<dbReference type="GO" id="GO:0008017">
    <property type="term" value="F:microtubule binding"/>
    <property type="evidence" value="ECO:0007669"/>
    <property type="project" value="TreeGrafter"/>
</dbReference>
<dbReference type="Proteomes" id="UP001217918">
    <property type="component" value="Unassembled WGS sequence"/>
</dbReference>
<feature type="region of interest" description="Disordered" evidence="3">
    <location>
        <begin position="25"/>
        <end position="75"/>
    </location>
</feature>
<dbReference type="GO" id="GO:0005886">
    <property type="term" value="C:plasma membrane"/>
    <property type="evidence" value="ECO:0007669"/>
    <property type="project" value="TreeGrafter"/>
</dbReference>
<feature type="compositionally biased region" description="Polar residues" evidence="3">
    <location>
        <begin position="915"/>
        <end position="933"/>
    </location>
</feature>
<protein>
    <recommendedName>
        <fullName evidence="4">GED domain-containing protein</fullName>
    </recommendedName>
</protein>
<dbReference type="Gene3D" id="3.40.50.300">
    <property type="entry name" value="P-loop containing nucleotide triphosphate hydrolases"/>
    <property type="match status" value="1"/>
</dbReference>
<evidence type="ECO:0000313" key="6">
    <source>
        <dbReference type="Proteomes" id="UP001217918"/>
    </source>
</evidence>
<feature type="domain" description="GED" evidence="4">
    <location>
        <begin position="812"/>
        <end position="911"/>
    </location>
</feature>
<feature type="compositionally biased region" description="Polar residues" evidence="3">
    <location>
        <begin position="56"/>
        <end position="70"/>
    </location>
</feature>
<dbReference type="InterPro" id="IPR045063">
    <property type="entry name" value="Dynamin_N"/>
</dbReference>
<dbReference type="GO" id="GO:0031623">
    <property type="term" value="P:receptor internalization"/>
    <property type="evidence" value="ECO:0007669"/>
    <property type="project" value="TreeGrafter"/>
</dbReference>
<dbReference type="Pfam" id="PF02212">
    <property type="entry name" value="GED"/>
    <property type="match status" value="1"/>
</dbReference>
<name>A0AAD9M9S3_9PEZI</name>
<organism evidence="5 6">
    <name type="scientific">Phyllachora maydis</name>
    <dbReference type="NCBI Taxonomy" id="1825666"/>
    <lineage>
        <taxon>Eukaryota</taxon>
        <taxon>Fungi</taxon>
        <taxon>Dikarya</taxon>
        <taxon>Ascomycota</taxon>
        <taxon>Pezizomycotina</taxon>
        <taxon>Sordariomycetes</taxon>
        <taxon>Sordariomycetidae</taxon>
        <taxon>Phyllachorales</taxon>
        <taxon>Phyllachoraceae</taxon>
        <taxon>Phyllachora</taxon>
    </lineage>
</organism>
<feature type="region of interest" description="Disordered" evidence="3">
    <location>
        <begin position="587"/>
        <end position="614"/>
    </location>
</feature>
<reference evidence="5" key="1">
    <citation type="journal article" date="2023" name="Mol. Plant Microbe Interact.">
        <title>Elucidating the Obligate Nature and Biological Capacity of an Invasive Fungal Corn Pathogen.</title>
        <authorList>
            <person name="MacCready J.S."/>
            <person name="Roggenkamp E.M."/>
            <person name="Gdanetz K."/>
            <person name="Chilvers M.I."/>
        </authorList>
    </citation>
    <scope>NUCLEOTIDE SEQUENCE</scope>
    <source>
        <strain evidence="5">PM02</strain>
    </source>
</reference>
<accession>A0AAD9M9S3</accession>
<dbReference type="InterPro" id="IPR000375">
    <property type="entry name" value="Dynamin_stalk"/>
</dbReference>
<dbReference type="PRINTS" id="PR00195">
    <property type="entry name" value="DYNAMIN"/>
</dbReference>
<dbReference type="InterPro" id="IPR020850">
    <property type="entry name" value="GED_dom"/>
</dbReference>
<sequence>MAAEKRSPARLPGCRFMRMPAIKKELEGRPSHATPAPSSARVNAYRALRSGAPSIDTRQPPRTANPATTAEDTESDDEIIFMEVRPKTQFVKTEFMESTLESTMAPNNALLDLGRNIGEINKTLGHLQTLGVANLVTRKLPELVLVGDQSAGKSSLMSALAGLSLPRDSGTCTRCPTHIRISPAAEWTCHVYLDINYDYKPPPSGKIYLKDVTRTNRFPPWTKRPTPQRIEFKFINDQYASDGTETVLRWAQKAILNPTTPPDVFITKAKEAYVRGQDLGQDNHGDESPDSITLEDRDEAQFSPNTIALEVSGPGLEELSFYDLPGIIMTAQREEDRFLTEVIRNFSREYISHPGAMILWALPMNNDPECSAAGSFIGDAKAFDRCIGVMTKADLLPQGNVKNWLQMLENKSHVTGHGYFVTYRTNRPGITLNEQNLAEDKFFNREMESDETVFWPEEFDKFRARCGLQNLKHHLSWKLAAQFAQVLPELKSQIAHQLEDITRSLEGLPEVPENKELEIMQSLSKFADLVRSSTQSRDFLVRWGQIADHFRDRILGLKPKYVIKEPPVIRTMEQDGLEMFADIVTITTPRKRPNPGGEASPSKRPRMARPAARSLSDMREIIRNSRLPGQNDVDDADFYAPLLLESLEPWTRPLADFVEYTIRLLKNMLVGSEGHDAQAQHGGILGQAFARLTKRDIYTRSRQHINAFIDQRKASLMKQLQAYYAMELQRPFTQDGDRERHNREKEKAILTRARTHQRMLAARIACGQEDPDVVLRERLPKMEELTEEQLRKEAHTRAKNEEKLGPDPYGREISVMAHVRGYYLTAAFRFIDVVSMHIISRLFPEVQNEMDDHLQDKLGLKAGPGRAQQRRWDDLMAESPGIVEHRKQLKAKKENLGKALESIVSLERELGAAVTRQTTPPARSTPARSTPARSSGDDTEMLDVPGSGGTRTAAGSRQPSVYAETMGNGAA</sequence>
<comment type="caution">
    <text evidence="5">The sequence shown here is derived from an EMBL/GenBank/DDBJ whole genome shotgun (WGS) entry which is preliminary data.</text>
</comment>
<dbReference type="PANTHER" id="PTHR11566">
    <property type="entry name" value="DYNAMIN"/>
    <property type="match status" value="1"/>
</dbReference>
<dbReference type="InterPro" id="IPR003130">
    <property type="entry name" value="GED"/>
</dbReference>
<dbReference type="GO" id="GO:0005525">
    <property type="term" value="F:GTP binding"/>
    <property type="evidence" value="ECO:0007669"/>
    <property type="project" value="InterPro"/>
</dbReference>
<evidence type="ECO:0000256" key="2">
    <source>
        <dbReference type="ARBA" id="ARBA00023134"/>
    </source>
</evidence>
<proteinExistence type="predicted"/>